<name>A0A917ZN01_9ACTN</name>
<organism evidence="1 2">
    <name type="scientific">Wenjunlia tyrosinilytica</name>
    <dbReference type="NCBI Taxonomy" id="1544741"/>
    <lineage>
        <taxon>Bacteria</taxon>
        <taxon>Bacillati</taxon>
        <taxon>Actinomycetota</taxon>
        <taxon>Actinomycetes</taxon>
        <taxon>Kitasatosporales</taxon>
        <taxon>Streptomycetaceae</taxon>
        <taxon>Wenjunlia</taxon>
    </lineage>
</organism>
<reference evidence="1" key="1">
    <citation type="journal article" date="2014" name="Int. J. Syst. Evol. Microbiol.">
        <title>Complete genome sequence of Corynebacterium casei LMG S-19264T (=DSM 44701T), isolated from a smear-ripened cheese.</title>
        <authorList>
            <consortium name="US DOE Joint Genome Institute (JGI-PGF)"/>
            <person name="Walter F."/>
            <person name="Albersmeier A."/>
            <person name="Kalinowski J."/>
            <person name="Ruckert C."/>
        </authorList>
    </citation>
    <scope>NUCLEOTIDE SEQUENCE</scope>
    <source>
        <strain evidence="1">CGMCC 4.7201</strain>
    </source>
</reference>
<sequence length="121" mass="12448">MVPGSCVHRAPTLRASCGDRARIVRRPCVARAHVVLGSGWPGRVGMGRAGLGRAGLGWAGMGWDGPADLAEELADAGREHLGDLQATKWPAGSLYDADPRELGDRAARAAAALESGAAGRP</sequence>
<dbReference type="Proteomes" id="UP000641932">
    <property type="component" value="Unassembled WGS sequence"/>
</dbReference>
<proteinExistence type="predicted"/>
<gene>
    <name evidence="1" type="ORF">GCM10012280_26530</name>
</gene>
<evidence type="ECO:0000313" key="1">
    <source>
        <dbReference type="EMBL" id="GGO87631.1"/>
    </source>
</evidence>
<comment type="caution">
    <text evidence="1">The sequence shown here is derived from an EMBL/GenBank/DDBJ whole genome shotgun (WGS) entry which is preliminary data.</text>
</comment>
<accession>A0A917ZN01</accession>
<protein>
    <submittedName>
        <fullName evidence="1">Uncharacterized protein</fullName>
    </submittedName>
</protein>
<dbReference type="AlphaFoldDB" id="A0A917ZN01"/>
<reference evidence="1" key="2">
    <citation type="submission" date="2020-09" db="EMBL/GenBank/DDBJ databases">
        <authorList>
            <person name="Sun Q."/>
            <person name="Zhou Y."/>
        </authorList>
    </citation>
    <scope>NUCLEOTIDE SEQUENCE</scope>
    <source>
        <strain evidence="1">CGMCC 4.7201</strain>
    </source>
</reference>
<dbReference type="EMBL" id="BMMS01000010">
    <property type="protein sequence ID" value="GGO87631.1"/>
    <property type="molecule type" value="Genomic_DNA"/>
</dbReference>
<evidence type="ECO:0000313" key="2">
    <source>
        <dbReference type="Proteomes" id="UP000641932"/>
    </source>
</evidence>
<keyword evidence="2" id="KW-1185">Reference proteome</keyword>